<dbReference type="AlphaFoldDB" id="A0AAD6TRP1"/>
<evidence type="ECO:0000313" key="2">
    <source>
        <dbReference type="Proteomes" id="UP001222325"/>
    </source>
</evidence>
<reference evidence="1" key="1">
    <citation type="submission" date="2023-03" db="EMBL/GenBank/DDBJ databases">
        <title>Massive genome expansion in bonnet fungi (Mycena s.s.) driven by repeated elements and novel gene families across ecological guilds.</title>
        <authorList>
            <consortium name="Lawrence Berkeley National Laboratory"/>
            <person name="Harder C.B."/>
            <person name="Miyauchi S."/>
            <person name="Viragh M."/>
            <person name="Kuo A."/>
            <person name="Thoen E."/>
            <person name="Andreopoulos B."/>
            <person name="Lu D."/>
            <person name="Skrede I."/>
            <person name="Drula E."/>
            <person name="Henrissat B."/>
            <person name="Morin E."/>
            <person name="Kohler A."/>
            <person name="Barry K."/>
            <person name="LaButti K."/>
            <person name="Morin E."/>
            <person name="Salamov A."/>
            <person name="Lipzen A."/>
            <person name="Mereny Z."/>
            <person name="Hegedus B."/>
            <person name="Baldrian P."/>
            <person name="Stursova M."/>
            <person name="Weitz H."/>
            <person name="Taylor A."/>
            <person name="Grigoriev I.V."/>
            <person name="Nagy L.G."/>
            <person name="Martin F."/>
            <person name="Kauserud H."/>
        </authorList>
    </citation>
    <scope>NUCLEOTIDE SEQUENCE</scope>
    <source>
        <strain evidence="1">CBHHK173m</strain>
    </source>
</reference>
<keyword evidence="2" id="KW-1185">Reference proteome</keyword>
<evidence type="ECO:0000313" key="1">
    <source>
        <dbReference type="EMBL" id="KAJ7076986.1"/>
    </source>
</evidence>
<name>A0AAD6TRP1_9AGAR</name>
<comment type="caution">
    <text evidence="1">The sequence shown here is derived from an EMBL/GenBank/DDBJ whole genome shotgun (WGS) entry which is preliminary data.</text>
</comment>
<gene>
    <name evidence="1" type="ORF">B0H15DRAFT_955303</name>
</gene>
<proteinExistence type="predicted"/>
<organism evidence="1 2">
    <name type="scientific">Mycena belliarum</name>
    <dbReference type="NCBI Taxonomy" id="1033014"/>
    <lineage>
        <taxon>Eukaryota</taxon>
        <taxon>Fungi</taxon>
        <taxon>Dikarya</taxon>
        <taxon>Basidiomycota</taxon>
        <taxon>Agaricomycotina</taxon>
        <taxon>Agaricomycetes</taxon>
        <taxon>Agaricomycetidae</taxon>
        <taxon>Agaricales</taxon>
        <taxon>Marasmiineae</taxon>
        <taxon>Mycenaceae</taxon>
        <taxon>Mycena</taxon>
    </lineage>
</organism>
<protein>
    <submittedName>
        <fullName evidence="1">Uncharacterized protein</fullName>
    </submittedName>
</protein>
<dbReference type="EMBL" id="JARJCN010000076">
    <property type="protein sequence ID" value="KAJ7076986.1"/>
    <property type="molecule type" value="Genomic_DNA"/>
</dbReference>
<accession>A0AAD6TRP1</accession>
<dbReference type="Proteomes" id="UP001222325">
    <property type="component" value="Unassembled WGS sequence"/>
</dbReference>
<sequence>MLHTPPRRPTVTSQFSKSEAGGFALQPRLSHLALAWLRPEALSFTLAATPVALCATVHVERDSHVLGCPTQRDAHATSPLVVWCPIVNDMFSIDHANLGCGTPLALRPEPRASVYGVRPFIQINVPISEGVCTVQLSIARLKDSGVLSATYMRQTQTWCAAAPSATATLMELLIALMYTAICKD</sequence>